<evidence type="ECO:0000256" key="1">
    <source>
        <dbReference type="SAM" id="MobiDB-lite"/>
    </source>
</evidence>
<gene>
    <name evidence="2" type="ORF">SOCEGT47_019780</name>
</gene>
<evidence type="ECO:0008006" key="4">
    <source>
        <dbReference type="Google" id="ProtNLM"/>
    </source>
</evidence>
<dbReference type="Gene3D" id="1.10.1740.10">
    <property type="match status" value="1"/>
</dbReference>
<sequence>MPARDVEDYAQEALLRLVRSMKQQPGDAVPFEARWKRIAERHVRDFRRRSYRRREIPVADPWAAREPLGPAPDAQLEARRALQGAAALPWRLRGVALLAAAGHGLTWIARALALPISAAAERRRAARRALARDDRSPALASAFLGAARPPTGPRLLDRPGHAIPPSLADA</sequence>
<dbReference type="GO" id="GO:0003700">
    <property type="term" value="F:DNA-binding transcription factor activity"/>
    <property type="evidence" value="ECO:0007669"/>
    <property type="project" value="InterPro"/>
</dbReference>
<organism evidence="2 3">
    <name type="scientific">Sorangium cellulosum</name>
    <name type="common">Polyangium cellulosum</name>
    <dbReference type="NCBI Taxonomy" id="56"/>
    <lineage>
        <taxon>Bacteria</taxon>
        <taxon>Pseudomonadati</taxon>
        <taxon>Myxococcota</taxon>
        <taxon>Polyangia</taxon>
        <taxon>Polyangiales</taxon>
        <taxon>Polyangiaceae</taxon>
        <taxon>Sorangium</taxon>
    </lineage>
</organism>
<dbReference type="SUPFAM" id="SSF88946">
    <property type="entry name" value="Sigma2 domain of RNA polymerase sigma factors"/>
    <property type="match status" value="1"/>
</dbReference>
<dbReference type="EMBL" id="CP012670">
    <property type="protein sequence ID" value="AUX21493.1"/>
    <property type="molecule type" value="Genomic_DNA"/>
</dbReference>
<dbReference type="InterPro" id="IPR013325">
    <property type="entry name" value="RNA_pol_sigma_r2"/>
</dbReference>
<evidence type="ECO:0000313" key="3">
    <source>
        <dbReference type="Proteomes" id="UP000295781"/>
    </source>
</evidence>
<proteinExistence type="predicted"/>
<name>A0A4P2PY97_SORCE</name>
<reference evidence="2 3" key="1">
    <citation type="submission" date="2015-09" db="EMBL/GenBank/DDBJ databases">
        <title>Sorangium comparison.</title>
        <authorList>
            <person name="Zaburannyi N."/>
            <person name="Bunk B."/>
            <person name="Overmann J."/>
            <person name="Mueller R."/>
        </authorList>
    </citation>
    <scope>NUCLEOTIDE SEQUENCE [LARGE SCALE GENOMIC DNA]</scope>
    <source>
        <strain evidence="2 3">So ceGT47</strain>
    </source>
</reference>
<feature type="region of interest" description="Disordered" evidence="1">
    <location>
        <begin position="142"/>
        <end position="170"/>
    </location>
</feature>
<protein>
    <recommendedName>
        <fullName evidence="4">RNA polymerase sigma-70 region 2 domain-containing protein</fullName>
    </recommendedName>
</protein>
<dbReference type="RefSeq" id="WP_129346804.1">
    <property type="nucleotide sequence ID" value="NZ_CP012670.1"/>
</dbReference>
<dbReference type="AlphaFoldDB" id="A0A4P2PY97"/>
<accession>A0A4P2PY97</accession>
<dbReference type="Proteomes" id="UP000295781">
    <property type="component" value="Chromosome"/>
</dbReference>
<evidence type="ECO:0000313" key="2">
    <source>
        <dbReference type="EMBL" id="AUX21493.1"/>
    </source>
</evidence>
<dbReference type="GO" id="GO:0006352">
    <property type="term" value="P:DNA-templated transcription initiation"/>
    <property type="evidence" value="ECO:0007669"/>
    <property type="project" value="InterPro"/>
</dbReference>